<evidence type="ECO:0000313" key="2">
    <source>
        <dbReference type="Proteomes" id="UP000250266"/>
    </source>
</evidence>
<name>A0A8E2E0E1_9PEZI</name>
<proteinExistence type="predicted"/>
<gene>
    <name evidence="1" type="ORF">K432DRAFT_386415</name>
</gene>
<dbReference type="Proteomes" id="UP000250266">
    <property type="component" value="Unassembled WGS sequence"/>
</dbReference>
<protein>
    <submittedName>
        <fullName evidence="1">Uncharacterized protein</fullName>
    </submittedName>
</protein>
<reference evidence="1 2" key="1">
    <citation type="journal article" date="2016" name="Nat. Commun.">
        <title>Ectomycorrhizal ecology is imprinted in the genome of the dominant symbiotic fungus Cenococcum geophilum.</title>
        <authorList>
            <consortium name="DOE Joint Genome Institute"/>
            <person name="Peter M."/>
            <person name="Kohler A."/>
            <person name="Ohm R.A."/>
            <person name="Kuo A."/>
            <person name="Krutzmann J."/>
            <person name="Morin E."/>
            <person name="Arend M."/>
            <person name="Barry K.W."/>
            <person name="Binder M."/>
            <person name="Choi C."/>
            <person name="Clum A."/>
            <person name="Copeland A."/>
            <person name="Grisel N."/>
            <person name="Haridas S."/>
            <person name="Kipfer T."/>
            <person name="LaButti K."/>
            <person name="Lindquist E."/>
            <person name="Lipzen A."/>
            <person name="Maire R."/>
            <person name="Meier B."/>
            <person name="Mihaltcheva S."/>
            <person name="Molinier V."/>
            <person name="Murat C."/>
            <person name="Poggeler S."/>
            <person name="Quandt C.A."/>
            <person name="Sperisen C."/>
            <person name="Tritt A."/>
            <person name="Tisserant E."/>
            <person name="Crous P.W."/>
            <person name="Henrissat B."/>
            <person name="Nehls U."/>
            <person name="Egli S."/>
            <person name="Spatafora J.W."/>
            <person name="Grigoriev I.V."/>
            <person name="Martin F.M."/>
        </authorList>
    </citation>
    <scope>NUCLEOTIDE SEQUENCE [LARGE SCALE GENOMIC DNA]</scope>
    <source>
        <strain evidence="1 2">CBS 459.81</strain>
    </source>
</reference>
<sequence length="59" mass="6508">MDAENGQGEDGEEVGGVLFTSSVASVVDLTQDKRFGCVFTADDWDPVSYAERSQWIHRV</sequence>
<dbReference type="AlphaFoldDB" id="A0A8E2E0E1"/>
<accession>A0A8E2E0E1</accession>
<organism evidence="1 2">
    <name type="scientific">Lepidopterella palustris CBS 459.81</name>
    <dbReference type="NCBI Taxonomy" id="1314670"/>
    <lineage>
        <taxon>Eukaryota</taxon>
        <taxon>Fungi</taxon>
        <taxon>Dikarya</taxon>
        <taxon>Ascomycota</taxon>
        <taxon>Pezizomycotina</taxon>
        <taxon>Dothideomycetes</taxon>
        <taxon>Pleosporomycetidae</taxon>
        <taxon>Mytilinidiales</taxon>
        <taxon>Argynnaceae</taxon>
        <taxon>Lepidopterella</taxon>
    </lineage>
</organism>
<keyword evidence="2" id="KW-1185">Reference proteome</keyword>
<dbReference type="EMBL" id="KV745366">
    <property type="protein sequence ID" value="OCK75082.1"/>
    <property type="molecule type" value="Genomic_DNA"/>
</dbReference>
<evidence type="ECO:0000313" key="1">
    <source>
        <dbReference type="EMBL" id="OCK75082.1"/>
    </source>
</evidence>